<sequence length="234" mass="27099">MAHEGVGLPKHCAIVIKKLWFLMDIPDNGRRIGTIQNRRLWSDMDLFFATLFLVKLDVRFTHPLSGAGRNGMRHLLMAQPSLTLLWKVLKRTALKDAHETLKAFVRWKYQPSPGEVNNHIFGVAPDEVGKLQYEGYGRARSTVKLQRPDELILKECVRRGLDMQQHYFDMFNWQYKMPPVMKTRQTRVKSAIHVQAAQRDRETSGQHFTATEPREGVTDMKRIMNIGFGGKLRQ</sequence>
<name>A0A0F4YPR8_RASE3</name>
<proteinExistence type="predicted"/>
<dbReference type="RefSeq" id="XP_013326717.1">
    <property type="nucleotide sequence ID" value="XM_013471263.1"/>
</dbReference>
<dbReference type="GeneID" id="25318203"/>
<protein>
    <submittedName>
        <fullName evidence="1">Uncharacterized protein</fullName>
    </submittedName>
</protein>
<organism evidence="1 2">
    <name type="scientific">Rasamsonia emersonii (strain ATCC 16479 / CBS 393.64 / IMI 116815)</name>
    <dbReference type="NCBI Taxonomy" id="1408163"/>
    <lineage>
        <taxon>Eukaryota</taxon>
        <taxon>Fungi</taxon>
        <taxon>Dikarya</taxon>
        <taxon>Ascomycota</taxon>
        <taxon>Pezizomycotina</taxon>
        <taxon>Eurotiomycetes</taxon>
        <taxon>Eurotiomycetidae</taxon>
        <taxon>Eurotiales</taxon>
        <taxon>Trichocomaceae</taxon>
        <taxon>Rasamsonia</taxon>
    </lineage>
</organism>
<gene>
    <name evidence="1" type="ORF">T310_5878</name>
</gene>
<reference evidence="1 2" key="1">
    <citation type="submission" date="2015-04" db="EMBL/GenBank/DDBJ databases">
        <authorList>
            <person name="Heijne W.H."/>
            <person name="Fedorova N.D."/>
            <person name="Nierman W.C."/>
            <person name="Vollebregt A.W."/>
            <person name="Zhao Z."/>
            <person name="Wu L."/>
            <person name="Kumar M."/>
            <person name="Stam H."/>
            <person name="van den Berg M.A."/>
            <person name="Pel H.J."/>
        </authorList>
    </citation>
    <scope>NUCLEOTIDE SEQUENCE [LARGE SCALE GENOMIC DNA]</scope>
    <source>
        <strain evidence="1 2">CBS 393.64</strain>
    </source>
</reference>
<dbReference type="EMBL" id="LASV01000287">
    <property type="protein sequence ID" value="KKA20105.1"/>
    <property type="molecule type" value="Genomic_DNA"/>
</dbReference>
<dbReference type="OrthoDB" id="4966at2759"/>
<dbReference type="STRING" id="1408163.A0A0F4YPR8"/>
<evidence type="ECO:0000313" key="1">
    <source>
        <dbReference type="EMBL" id="KKA20105.1"/>
    </source>
</evidence>
<keyword evidence="2" id="KW-1185">Reference proteome</keyword>
<dbReference type="AlphaFoldDB" id="A0A0F4YPR8"/>
<comment type="caution">
    <text evidence="1">The sequence shown here is derived from an EMBL/GenBank/DDBJ whole genome shotgun (WGS) entry which is preliminary data.</text>
</comment>
<accession>A0A0F4YPR8</accession>
<evidence type="ECO:0000313" key="2">
    <source>
        <dbReference type="Proteomes" id="UP000053958"/>
    </source>
</evidence>
<dbReference type="Proteomes" id="UP000053958">
    <property type="component" value="Unassembled WGS sequence"/>
</dbReference>